<proteinExistence type="predicted"/>
<dbReference type="PROSITE" id="PS51257">
    <property type="entry name" value="PROKAR_LIPOPROTEIN"/>
    <property type="match status" value="1"/>
</dbReference>
<dbReference type="EC" id="2.4.1.19" evidence="6"/>
<dbReference type="CDD" id="cd11339">
    <property type="entry name" value="AmyAc_bac_CMD_like_2"/>
    <property type="match status" value="1"/>
</dbReference>
<evidence type="ECO:0000259" key="5">
    <source>
        <dbReference type="SMART" id="SM00642"/>
    </source>
</evidence>
<reference evidence="6 7" key="1">
    <citation type="submission" date="2020-08" db="EMBL/GenBank/DDBJ databases">
        <title>Genomic Encyclopedia of Type Strains, Phase IV (KMG-IV): sequencing the most valuable type-strain genomes for metagenomic binning, comparative biology and taxonomic classification.</title>
        <authorList>
            <person name="Goeker M."/>
        </authorList>
    </citation>
    <scope>NUCLEOTIDE SEQUENCE [LARGE SCALE GENOMIC DNA]</scope>
    <source>
        <strain evidence="6 7">DSM 24163</strain>
    </source>
</reference>
<gene>
    <name evidence="6" type="ORF">HNQ52_001169</name>
</gene>
<keyword evidence="6" id="KW-0808">Transferase</keyword>
<dbReference type="RefSeq" id="WP_425486476.1">
    <property type="nucleotide sequence ID" value="NZ_JACHHP010000002.1"/>
</dbReference>
<dbReference type="Proteomes" id="UP000521199">
    <property type="component" value="Unassembled WGS sequence"/>
</dbReference>
<dbReference type="SMART" id="SM00642">
    <property type="entry name" value="Aamy"/>
    <property type="match status" value="1"/>
</dbReference>
<dbReference type="Gene3D" id="3.20.20.80">
    <property type="entry name" value="Glycosidases"/>
    <property type="match status" value="1"/>
</dbReference>
<dbReference type="AlphaFoldDB" id="A0A7W8D471"/>
<keyword evidence="3 4" id="KW-0732">Signal</keyword>
<dbReference type="GO" id="GO:0043895">
    <property type="term" value="F:cyclomaltodextrin glucanotransferase activity"/>
    <property type="evidence" value="ECO:0007669"/>
    <property type="project" value="UniProtKB-EC"/>
</dbReference>
<keyword evidence="2" id="KW-0479">Metal-binding</keyword>
<dbReference type="SUPFAM" id="SSF51445">
    <property type="entry name" value="(Trans)glycosidases"/>
    <property type="match status" value="1"/>
</dbReference>
<feature type="signal peptide" evidence="4">
    <location>
        <begin position="1"/>
        <end position="24"/>
    </location>
</feature>
<evidence type="ECO:0000256" key="1">
    <source>
        <dbReference type="ARBA" id="ARBA00001913"/>
    </source>
</evidence>
<dbReference type="InterPro" id="IPR006047">
    <property type="entry name" value="GH13_cat_dom"/>
</dbReference>
<evidence type="ECO:0000256" key="3">
    <source>
        <dbReference type="ARBA" id="ARBA00022729"/>
    </source>
</evidence>
<dbReference type="PANTHER" id="PTHR10357">
    <property type="entry name" value="ALPHA-AMYLASE FAMILY MEMBER"/>
    <property type="match status" value="1"/>
</dbReference>
<evidence type="ECO:0000256" key="4">
    <source>
        <dbReference type="SAM" id="SignalP"/>
    </source>
</evidence>
<protein>
    <submittedName>
        <fullName evidence="6">Cyclomaltodextrin glucanotransferase</fullName>
        <ecNumber evidence="6">2.4.1.19</ecNumber>
    </submittedName>
</protein>
<feature type="chain" id="PRO_5030725355" evidence="4">
    <location>
        <begin position="25"/>
        <end position="567"/>
    </location>
</feature>
<keyword evidence="7" id="KW-1185">Reference proteome</keyword>
<evidence type="ECO:0000256" key="2">
    <source>
        <dbReference type="ARBA" id="ARBA00022723"/>
    </source>
</evidence>
<dbReference type="GO" id="GO:0005975">
    <property type="term" value="P:carbohydrate metabolic process"/>
    <property type="evidence" value="ECO:0007669"/>
    <property type="project" value="InterPro"/>
</dbReference>
<dbReference type="Pfam" id="PF00128">
    <property type="entry name" value="Alpha-amylase"/>
    <property type="match status" value="1"/>
</dbReference>
<dbReference type="EMBL" id="JACHHP010000002">
    <property type="protein sequence ID" value="MBB5207640.1"/>
    <property type="molecule type" value="Genomic_DNA"/>
</dbReference>
<comment type="caution">
    <text evidence="6">The sequence shown here is derived from an EMBL/GenBank/DDBJ whole genome shotgun (WGS) entry which is preliminary data.</text>
</comment>
<evidence type="ECO:0000313" key="6">
    <source>
        <dbReference type="EMBL" id="MBB5207640.1"/>
    </source>
</evidence>
<accession>A0A7W8D471</accession>
<dbReference type="PANTHER" id="PTHR10357:SF215">
    <property type="entry name" value="ALPHA-AMYLASE 1"/>
    <property type="match status" value="1"/>
</dbReference>
<sequence>MLRSTVRRGAMLAAALALVGCATTHDTGTSPPPADYYGTLEPFTAHPIYFVVTDRFVNGDSSNDHRDQGGAHRSFDIPLHCPDGTVAHLGYLGGDFRGLLDHADYIRAMGFGAVWLTPIVDNPDEAFSGGDEVTCTSFLTDRGKSGYHGYWGTNFYRVDEHLPSPGLGFRELADGLRAHGLKTVLDIVGNHGSPAFSMPTAQPQFGQIFDANGTLVADHQNLRPEQLDPANNPLHRFYNTQPDLAQLGDFDAGNPAVVDYLAGAYLHWIDEGADAFRIDTIRHQPLAFWKTVSDRVRAHRPGFYMFGEAFDHEAKNIAPFTWPENGGISVLDFPLKAALVGAFGPDDAGYETLADVLYLDAGPYHNPYELTTFYDNHDMARLDATDAGFIDAHNFLFTARGIPVIYQGSEIGFMRGRVEHHGNRNYFGVENIAKAATHPIRARLARIAAVRAAIPALQRGLQLNLLLQGDRAAFYRVLQHDGVVQTALVLLNKGDAPTTFELGDGLQAGTWRNALATNAAALEIAAGAPMTFEVPAHDVAVWVTDGPITDPRLRARLDALMRRTVRK</sequence>
<name>A0A7W8D471_9GAMM</name>
<dbReference type="GO" id="GO:0046872">
    <property type="term" value="F:metal ion binding"/>
    <property type="evidence" value="ECO:0007669"/>
    <property type="project" value="UniProtKB-KW"/>
</dbReference>
<feature type="domain" description="Glycosyl hydrolase family 13 catalytic" evidence="5">
    <location>
        <begin position="50"/>
        <end position="451"/>
    </location>
</feature>
<evidence type="ECO:0000313" key="7">
    <source>
        <dbReference type="Proteomes" id="UP000521199"/>
    </source>
</evidence>
<organism evidence="6 7">
    <name type="scientific">Chiayiivirga flava</name>
    <dbReference type="NCBI Taxonomy" id="659595"/>
    <lineage>
        <taxon>Bacteria</taxon>
        <taxon>Pseudomonadati</taxon>
        <taxon>Pseudomonadota</taxon>
        <taxon>Gammaproteobacteria</taxon>
        <taxon>Lysobacterales</taxon>
        <taxon>Lysobacteraceae</taxon>
        <taxon>Chiayiivirga</taxon>
    </lineage>
</organism>
<comment type="cofactor">
    <cofactor evidence="1">
        <name>Ca(2+)</name>
        <dbReference type="ChEBI" id="CHEBI:29108"/>
    </cofactor>
</comment>
<dbReference type="InterPro" id="IPR017853">
    <property type="entry name" value="GH"/>
</dbReference>
<keyword evidence="6" id="KW-0328">Glycosyltransferase</keyword>